<keyword evidence="1" id="KW-0812">Transmembrane</keyword>
<organism evidence="2 3">
    <name type="scientific">Artemisia annua</name>
    <name type="common">Sweet wormwood</name>
    <dbReference type="NCBI Taxonomy" id="35608"/>
    <lineage>
        <taxon>Eukaryota</taxon>
        <taxon>Viridiplantae</taxon>
        <taxon>Streptophyta</taxon>
        <taxon>Embryophyta</taxon>
        <taxon>Tracheophyta</taxon>
        <taxon>Spermatophyta</taxon>
        <taxon>Magnoliopsida</taxon>
        <taxon>eudicotyledons</taxon>
        <taxon>Gunneridae</taxon>
        <taxon>Pentapetalae</taxon>
        <taxon>asterids</taxon>
        <taxon>campanulids</taxon>
        <taxon>Asterales</taxon>
        <taxon>Asteraceae</taxon>
        <taxon>Asteroideae</taxon>
        <taxon>Anthemideae</taxon>
        <taxon>Artemisiinae</taxon>
        <taxon>Artemisia</taxon>
    </lineage>
</organism>
<dbReference type="Gene3D" id="1.20.1280.290">
    <property type="match status" value="1"/>
</dbReference>
<dbReference type="OrthoDB" id="409725at2759"/>
<keyword evidence="3" id="KW-1185">Reference proteome</keyword>
<dbReference type="EMBL" id="PKPP01003904">
    <property type="protein sequence ID" value="PWA67063.1"/>
    <property type="molecule type" value="Genomic_DNA"/>
</dbReference>
<dbReference type="Pfam" id="PF03083">
    <property type="entry name" value="MtN3_slv"/>
    <property type="match status" value="1"/>
</dbReference>
<evidence type="ECO:0000313" key="3">
    <source>
        <dbReference type="Proteomes" id="UP000245207"/>
    </source>
</evidence>
<name>A0A2U1N0P4_ARTAN</name>
<comment type="caution">
    <text evidence="2">The sequence shown here is derived from an EMBL/GenBank/DDBJ whole genome shotgun (WGS) entry which is preliminary data.</text>
</comment>
<keyword evidence="1" id="KW-1133">Transmembrane helix</keyword>
<dbReference type="InterPro" id="IPR004316">
    <property type="entry name" value="SWEET_rpt"/>
</dbReference>
<proteinExistence type="predicted"/>
<feature type="transmembrane region" description="Helical" evidence="1">
    <location>
        <begin position="59"/>
        <end position="77"/>
    </location>
</feature>
<evidence type="ECO:0000256" key="1">
    <source>
        <dbReference type="SAM" id="Phobius"/>
    </source>
</evidence>
<reference evidence="2 3" key="1">
    <citation type="journal article" date="2018" name="Mol. Plant">
        <title>The genome of Artemisia annua provides insight into the evolution of Asteraceae family and artemisinin biosynthesis.</title>
        <authorList>
            <person name="Shen Q."/>
            <person name="Zhang L."/>
            <person name="Liao Z."/>
            <person name="Wang S."/>
            <person name="Yan T."/>
            <person name="Shi P."/>
            <person name="Liu M."/>
            <person name="Fu X."/>
            <person name="Pan Q."/>
            <person name="Wang Y."/>
            <person name="Lv Z."/>
            <person name="Lu X."/>
            <person name="Zhang F."/>
            <person name="Jiang W."/>
            <person name="Ma Y."/>
            <person name="Chen M."/>
            <person name="Hao X."/>
            <person name="Li L."/>
            <person name="Tang Y."/>
            <person name="Lv G."/>
            <person name="Zhou Y."/>
            <person name="Sun X."/>
            <person name="Brodelius P.E."/>
            <person name="Rose J.K.C."/>
            <person name="Tang K."/>
        </authorList>
    </citation>
    <scope>NUCLEOTIDE SEQUENCE [LARGE SCALE GENOMIC DNA]</scope>
    <source>
        <strain evidence="3">cv. Huhao1</strain>
        <tissue evidence="2">Leaf</tissue>
    </source>
</reference>
<dbReference type="AlphaFoldDB" id="A0A2U1N0P4"/>
<feature type="transmembrane region" description="Helical" evidence="1">
    <location>
        <begin position="21"/>
        <end position="47"/>
    </location>
</feature>
<evidence type="ECO:0000313" key="2">
    <source>
        <dbReference type="EMBL" id="PWA67063.1"/>
    </source>
</evidence>
<protein>
    <submittedName>
        <fullName evidence="2">Uncharacterized protein</fullName>
    </submittedName>
</protein>
<keyword evidence="1" id="KW-0472">Membrane</keyword>
<gene>
    <name evidence="2" type="ORF">CTI12_AA325420</name>
</gene>
<dbReference type="Proteomes" id="UP000245207">
    <property type="component" value="Unassembled WGS sequence"/>
</dbReference>
<dbReference type="GO" id="GO:0016020">
    <property type="term" value="C:membrane"/>
    <property type="evidence" value="ECO:0007669"/>
    <property type="project" value="InterPro"/>
</dbReference>
<accession>A0A2U1N0P4</accession>
<sequence>MVGLVVTSLVTSILSQGWRRVVIVGLICAGVSLCLNTKEITIVVQVVKIESSEFMSFTTPLWLTLSSMMWFIFFHIVGDKRIWFCTRVKCCTNATNLILELGTMSGGSLSIIDG</sequence>